<dbReference type="RefSeq" id="WP_102243563.1">
    <property type="nucleotide sequence ID" value="NZ_CP025704.1"/>
</dbReference>
<dbReference type="Proteomes" id="UP000235584">
    <property type="component" value="Chromosome"/>
</dbReference>
<accession>A0A2K9NS10</accession>
<keyword evidence="2" id="KW-1185">Reference proteome</keyword>
<dbReference type="AlphaFoldDB" id="A0A2K9NS10"/>
<proteinExistence type="predicted"/>
<evidence type="ECO:0000313" key="2">
    <source>
        <dbReference type="Proteomes" id="UP000235584"/>
    </source>
</evidence>
<sequence>MKALLGLFLLSLASLSFAGETCTFVIKDRYGYEFETHTRYSSYSKDAACSDANWACSNALSNGRAQGRYYDANCEMKYDGPVNPRPPFPPTSVIMCTTDLVDWYGNTVRSFSGSGNSEWEACRQSEQFCQYELQRGDANGRRCVTRGIGGGNPYPRPPRETTETCSANRYDPAGFFIQSYNASHTGPIGSDVRGEACRKALNYCSRDIKGRQTCRL</sequence>
<reference evidence="1 2" key="1">
    <citation type="submission" date="2018-01" db="EMBL/GenBank/DDBJ databases">
        <title>Complete genome sequence of Bacteriovorax stolpii DSM12778.</title>
        <authorList>
            <person name="Tang B."/>
            <person name="Chang J."/>
        </authorList>
    </citation>
    <scope>NUCLEOTIDE SEQUENCE [LARGE SCALE GENOMIC DNA]</scope>
    <source>
        <strain evidence="1 2">DSM 12778</strain>
    </source>
</reference>
<name>A0A2K9NS10_BACTC</name>
<organism evidence="1 2">
    <name type="scientific">Bacteriovorax stolpii</name>
    <name type="common">Bdellovibrio stolpii</name>
    <dbReference type="NCBI Taxonomy" id="960"/>
    <lineage>
        <taxon>Bacteria</taxon>
        <taxon>Pseudomonadati</taxon>
        <taxon>Bdellovibrionota</taxon>
        <taxon>Bacteriovoracia</taxon>
        <taxon>Bacteriovoracales</taxon>
        <taxon>Bacteriovoracaceae</taxon>
        <taxon>Bacteriovorax</taxon>
    </lineage>
</organism>
<protein>
    <submittedName>
        <fullName evidence="1">Uncharacterized protein</fullName>
    </submittedName>
</protein>
<dbReference type="KEGG" id="bsto:C0V70_09175"/>
<dbReference type="EMBL" id="CP025704">
    <property type="protein sequence ID" value="AUN98272.1"/>
    <property type="molecule type" value="Genomic_DNA"/>
</dbReference>
<evidence type="ECO:0000313" key="1">
    <source>
        <dbReference type="EMBL" id="AUN98272.1"/>
    </source>
</evidence>
<gene>
    <name evidence="1" type="ORF">C0V70_09175</name>
</gene>